<organism evidence="1 2">
    <name type="scientific">Bacillus bruguierae</name>
    <dbReference type="NCBI Taxonomy" id="3127667"/>
    <lineage>
        <taxon>Bacteria</taxon>
        <taxon>Bacillati</taxon>
        <taxon>Bacillota</taxon>
        <taxon>Bacilli</taxon>
        <taxon>Bacillales</taxon>
        <taxon>Bacillaceae</taxon>
        <taxon>Bacillus</taxon>
    </lineage>
</organism>
<comment type="caution">
    <text evidence="1">The sequence shown here is derived from an EMBL/GenBank/DDBJ whole genome shotgun (WGS) entry which is preliminary data.</text>
</comment>
<dbReference type="EMBL" id="JBAWSX010000010">
    <property type="protein sequence ID" value="MEI4802858.1"/>
    <property type="molecule type" value="Genomic_DNA"/>
</dbReference>
<protein>
    <submittedName>
        <fullName evidence="1">Uncharacterized protein</fullName>
    </submittedName>
</protein>
<dbReference type="RefSeq" id="WP_336473309.1">
    <property type="nucleotide sequence ID" value="NZ_JBAWSX010000010.1"/>
</dbReference>
<reference evidence="1 2" key="1">
    <citation type="submission" date="2024-01" db="EMBL/GenBank/DDBJ databases">
        <title>Seven novel Bacillus-like species.</title>
        <authorList>
            <person name="Liu G."/>
        </authorList>
    </citation>
    <scope>NUCLEOTIDE SEQUENCE [LARGE SCALE GENOMIC DNA]</scope>
    <source>
        <strain evidence="1 2">FJAT-51639</strain>
    </source>
</reference>
<evidence type="ECO:0000313" key="1">
    <source>
        <dbReference type="EMBL" id="MEI4802858.1"/>
    </source>
</evidence>
<accession>A0ABU8FJI9</accession>
<proteinExistence type="predicted"/>
<sequence length="53" mass="6203">MYHPRLKGNAYEAGKHYAKILYKNGFRFPKVTEEKLKFGEAASLFLVNLIRML</sequence>
<dbReference type="Proteomes" id="UP001372526">
    <property type="component" value="Unassembled WGS sequence"/>
</dbReference>
<evidence type="ECO:0000313" key="2">
    <source>
        <dbReference type="Proteomes" id="UP001372526"/>
    </source>
</evidence>
<name>A0ABU8FJI9_9BACI</name>
<keyword evidence="2" id="KW-1185">Reference proteome</keyword>
<gene>
    <name evidence="1" type="ORF">WAZ07_16380</name>
</gene>